<dbReference type="PANTHER" id="PTHR33164">
    <property type="entry name" value="TRANSCRIPTIONAL REGULATOR, MARR FAMILY"/>
    <property type="match status" value="1"/>
</dbReference>
<dbReference type="PANTHER" id="PTHR33164:SF43">
    <property type="entry name" value="HTH-TYPE TRANSCRIPTIONAL REPRESSOR YETL"/>
    <property type="match status" value="1"/>
</dbReference>
<dbReference type="AlphaFoldDB" id="A0A2T5UN68"/>
<dbReference type="GO" id="GO:0003677">
    <property type="term" value="F:DNA binding"/>
    <property type="evidence" value="ECO:0007669"/>
    <property type="project" value="UniProtKB-KW"/>
</dbReference>
<dbReference type="SMART" id="SM00347">
    <property type="entry name" value="HTH_MARR"/>
    <property type="match status" value="1"/>
</dbReference>
<keyword evidence="2" id="KW-0238">DNA-binding</keyword>
<dbReference type="GO" id="GO:0006950">
    <property type="term" value="P:response to stress"/>
    <property type="evidence" value="ECO:0007669"/>
    <property type="project" value="TreeGrafter"/>
</dbReference>
<dbReference type="RefSeq" id="WP_107992182.1">
    <property type="nucleotide sequence ID" value="NZ_QAYG01000018.1"/>
</dbReference>
<keyword evidence="3" id="KW-1185">Reference proteome</keyword>
<evidence type="ECO:0000313" key="2">
    <source>
        <dbReference type="EMBL" id="PTW52945.1"/>
    </source>
</evidence>
<gene>
    <name evidence="2" type="ORF">C8N35_1182</name>
</gene>
<dbReference type="InterPro" id="IPR036388">
    <property type="entry name" value="WH-like_DNA-bd_sf"/>
</dbReference>
<dbReference type="GO" id="GO:0003700">
    <property type="term" value="F:DNA-binding transcription factor activity"/>
    <property type="evidence" value="ECO:0007669"/>
    <property type="project" value="InterPro"/>
</dbReference>
<accession>A0A2T5UN68</accession>
<protein>
    <submittedName>
        <fullName evidence="2">DNA-binding MarR family transcriptional regulator</fullName>
    </submittedName>
</protein>
<proteinExistence type="predicted"/>
<dbReference type="Pfam" id="PF01047">
    <property type="entry name" value="MarR"/>
    <property type="match status" value="1"/>
</dbReference>
<evidence type="ECO:0000259" key="1">
    <source>
        <dbReference type="PROSITE" id="PS50995"/>
    </source>
</evidence>
<dbReference type="InterPro" id="IPR039422">
    <property type="entry name" value="MarR/SlyA-like"/>
</dbReference>
<name>A0A2T5UN68_9HYPH</name>
<dbReference type="EMBL" id="QAYG01000018">
    <property type="protein sequence ID" value="PTW52945.1"/>
    <property type="molecule type" value="Genomic_DNA"/>
</dbReference>
<dbReference type="SUPFAM" id="SSF46785">
    <property type="entry name" value="Winged helix' DNA-binding domain"/>
    <property type="match status" value="1"/>
</dbReference>
<dbReference type="OrthoDB" id="6331822at2"/>
<sequence>MVSKADKARADKGDSAGEVDPGVLASFIGYAMKRAYMTIHTDFLASLEHLGLRPGTFSALTIIVDNPDISQSQLARALAIERSGVVLIVDHLEGRELIGRHRVPGDRRAYALRATLAGRRLRDAAVEAIRRHEARVLASLSEEEQAALRGLLARVI</sequence>
<dbReference type="InterPro" id="IPR036390">
    <property type="entry name" value="WH_DNA-bd_sf"/>
</dbReference>
<dbReference type="Gene3D" id="1.10.10.10">
    <property type="entry name" value="Winged helix-like DNA-binding domain superfamily/Winged helix DNA-binding domain"/>
    <property type="match status" value="1"/>
</dbReference>
<feature type="domain" description="HTH marR-type" evidence="1">
    <location>
        <begin position="25"/>
        <end position="156"/>
    </location>
</feature>
<dbReference type="InterPro" id="IPR000835">
    <property type="entry name" value="HTH_MarR-typ"/>
</dbReference>
<organism evidence="2 3">
    <name type="scientific">Breoghania corrubedonensis</name>
    <dbReference type="NCBI Taxonomy" id="665038"/>
    <lineage>
        <taxon>Bacteria</taxon>
        <taxon>Pseudomonadati</taxon>
        <taxon>Pseudomonadota</taxon>
        <taxon>Alphaproteobacteria</taxon>
        <taxon>Hyphomicrobiales</taxon>
        <taxon>Stappiaceae</taxon>
        <taxon>Breoghania</taxon>
    </lineage>
</organism>
<reference evidence="2 3" key="1">
    <citation type="submission" date="2018-04" db="EMBL/GenBank/DDBJ databases">
        <title>Genomic Encyclopedia of Archaeal and Bacterial Type Strains, Phase II (KMG-II): from individual species to whole genera.</title>
        <authorList>
            <person name="Goeker M."/>
        </authorList>
    </citation>
    <scope>NUCLEOTIDE SEQUENCE [LARGE SCALE GENOMIC DNA]</scope>
    <source>
        <strain evidence="2 3">DSM 23382</strain>
    </source>
</reference>
<dbReference type="PRINTS" id="PR00598">
    <property type="entry name" value="HTHMARR"/>
</dbReference>
<comment type="caution">
    <text evidence="2">The sequence shown here is derived from an EMBL/GenBank/DDBJ whole genome shotgun (WGS) entry which is preliminary data.</text>
</comment>
<dbReference type="PROSITE" id="PS50995">
    <property type="entry name" value="HTH_MARR_2"/>
    <property type="match status" value="1"/>
</dbReference>
<dbReference type="Proteomes" id="UP000244081">
    <property type="component" value="Unassembled WGS sequence"/>
</dbReference>
<evidence type="ECO:0000313" key="3">
    <source>
        <dbReference type="Proteomes" id="UP000244081"/>
    </source>
</evidence>